<keyword evidence="8 16" id="KW-0732">Signal</keyword>
<sequence length="636" mass="67877">MKPQSLLCAAVALLQAVAECKNVVVESLPKVPMGWRKLRNADPYQVINLRIALEQPHLAEFEQTLYDVSTPQHALYGRHLSREQVRELMKPTKESTAAVLNWLQASGIAQEDIEDDGEWINFKTTVFKAAKLLSADFGVYNHVGTDGERIRTLHYSVPAEVMPHITMVQPTTRFGQLRPQRFEISKVFEQAELPEFFQAAAAVSTQDLNVTFCNTTITPECLRALYNIGDYTADPTVPTVLGVSGFLEEYAKHDALDQFLEQFAPYALTQNFTTISVNGGLNNQTDTVDDDVEANLDMQYAASIGFQTTIRYYSTGGRGILVPDLDQPDPAENSNEPYLEYLTYLLALPDGELPHTLTTSYGEDEQSVPAEYVKKVCTMIGQLGARGTSVLFSSGDTGPGSACQTNDGRNATRLLPIFPAACPYVTSVGGTVGVAPEQAVSFSSGGFSDLFARPPYQEAAVASYLTSIGDTFTGLYNTAGRGFPDVAAAGRNFAVVDQGTIISVGGTSASAPTFAAVISLLNNARVKGGLAPLGFLNPWIYSDALGAGGFTDIVLGGSRGCTGRDAYSGLPTPVVPGASWNATAGWDPVTGLGTPLFDKLLANVAPGVVLPKLSRSASNGGATTSLEMTASNIISG</sequence>
<evidence type="ECO:0000313" key="19">
    <source>
        <dbReference type="Proteomes" id="UP001295740"/>
    </source>
</evidence>
<dbReference type="SMART" id="SM00944">
    <property type="entry name" value="Pro-kuma_activ"/>
    <property type="match status" value="1"/>
</dbReference>
<dbReference type="InterPro" id="IPR030400">
    <property type="entry name" value="Sedolisin_dom"/>
</dbReference>
<evidence type="ECO:0000256" key="15">
    <source>
        <dbReference type="PROSITE-ProRule" id="PRU01032"/>
    </source>
</evidence>
<comment type="function">
    <text evidence="2">Secreted tripeptidyl-peptidase which degrades proteins at acidic pHs and is involved in virulence.</text>
</comment>
<keyword evidence="12" id="KW-0843">Virulence</keyword>
<feature type="binding site" evidence="15">
    <location>
        <position position="587"/>
    </location>
    <ligand>
        <name>Ca(2+)</name>
        <dbReference type="ChEBI" id="CHEBI:29108"/>
    </ligand>
</feature>
<dbReference type="FunFam" id="3.40.50.200:FF:000015">
    <property type="entry name" value="Tripeptidyl peptidase A"/>
    <property type="match status" value="1"/>
</dbReference>
<evidence type="ECO:0000256" key="9">
    <source>
        <dbReference type="ARBA" id="ARBA00022801"/>
    </source>
</evidence>
<dbReference type="PANTHER" id="PTHR14218:SF35">
    <property type="entry name" value="PEPTIDASE S53 DOMAIN-CONTAINING PROTEIN"/>
    <property type="match status" value="1"/>
</dbReference>
<evidence type="ECO:0000256" key="10">
    <source>
        <dbReference type="ARBA" id="ARBA00022825"/>
    </source>
</evidence>
<evidence type="ECO:0000256" key="7">
    <source>
        <dbReference type="ARBA" id="ARBA00022723"/>
    </source>
</evidence>
<evidence type="ECO:0000256" key="4">
    <source>
        <dbReference type="ARBA" id="ARBA00012462"/>
    </source>
</evidence>
<evidence type="ECO:0000256" key="3">
    <source>
        <dbReference type="ARBA" id="ARBA00004239"/>
    </source>
</evidence>
<dbReference type="CDD" id="cd04056">
    <property type="entry name" value="Peptidases_S53"/>
    <property type="match status" value="1"/>
</dbReference>
<organism evidence="18 19">
    <name type="scientific">Anthostomella pinea</name>
    <dbReference type="NCBI Taxonomy" id="933095"/>
    <lineage>
        <taxon>Eukaryota</taxon>
        <taxon>Fungi</taxon>
        <taxon>Dikarya</taxon>
        <taxon>Ascomycota</taxon>
        <taxon>Pezizomycotina</taxon>
        <taxon>Sordariomycetes</taxon>
        <taxon>Xylariomycetidae</taxon>
        <taxon>Xylariales</taxon>
        <taxon>Xylariaceae</taxon>
        <taxon>Anthostomella</taxon>
    </lineage>
</organism>
<feature type="active site" description="Charge relay system" evidence="15">
    <location>
        <position position="293"/>
    </location>
</feature>
<feature type="domain" description="Peptidase S53" evidence="17">
    <location>
        <begin position="216"/>
        <end position="607"/>
    </location>
</feature>
<dbReference type="PANTHER" id="PTHR14218">
    <property type="entry name" value="PROTEASE S8 TRIPEPTIDYL PEPTIDASE I CLN2"/>
    <property type="match status" value="1"/>
</dbReference>
<evidence type="ECO:0000256" key="5">
    <source>
        <dbReference type="ARBA" id="ARBA00022525"/>
    </source>
</evidence>
<feature type="chain" id="PRO_5042514754" description="tripeptidyl-peptidase II" evidence="16">
    <location>
        <begin position="21"/>
        <end position="636"/>
    </location>
</feature>
<dbReference type="SUPFAM" id="SSF52743">
    <property type="entry name" value="Subtilisin-like"/>
    <property type="match status" value="1"/>
</dbReference>
<dbReference type="GO" id="GO:0006508">
    <property type="term" value="P:proteolysis"/>
    <property type="evidence" value="ECO:0007669"/>
    <property type="project" value="UniProtKB-KW"/>
</dbReference>
<dbReference type="InterPro" id="IPR015366">
    <property type="entry name" value="S53_propep"/>
</dbReference>
<dbReference type="GO" id="GO:0004252">
    <property type="term" value="F:serine-type endopeptidase activity"/>
    <property type="evidence" value="ECO:0007669"/>
    <property type="project" value="UniProtKB-UniRule"/>
</dbReference>
<evidence type="ECO:0000259" key="17">
    <source>
        <dbReference type="PROSITE" id="PS51695"/>
    </source>
</evidence>
<keyword evidence="19" id="KW-1185">Reference proteome</keyword>
<keyword evidence="7 15" id="KW-0479">Metal-binding</keyword>
<comment type="cofactor">
    <cofactor evidence="15">
        <name>Ca(2+)</name>
        <dbReference type="ChEBI" id="CHEBI:29108"/>
    </cofactor>
    <text evidence="15">Binds 1 Ca(2+) ion per subunit.</text>
</comment>
<evidence type="ECO:0000256" key="8">
    <source>
        <dbReference type="ARBA" id="ARBA00022729"/>
    </source>
</evidence>
<comment type="subcellular location">
    <subcellularLocation>
        <location evidence="3">Secreted</location>
        <location evidence="3">Extracellular space</location>
    </subcellularLocation>
</comment>
<feature type="active site" description="Charge relay system" evidence="15">
    <location>
        <position position="297"/>
    </location>
</feature>
<keyword evidence="5" id="KW-0964">Secreted</keyword>
<feature type="active site" description="Charge relay system" evidence="15">
    <location>
        <position position="508"/>
    </location>
</feature>
<dbReference type="Proteomes" id="UP001295740">
    <property type="component" value="Unassembled WGS sequence"/>
</dbReference>
<dbReference type="PROSITE" id="PS00138">
    <property type="entry name" value="SUBTILASE_SER"/>
    <property type="match status" value="1"/>
</dbReference>
<evidence type="ECO:0000256" key="11">
    <source>
        <dbReference type="ARBA" id="ARBA00022837"/>
    </source>
</evidence>
<keyword evidence="11 15" id="KW-0106">Calcium</keyword>
<dbReference type="EMBL" id="CAUWAG010000004">
    <property type="protein sequence ID" value="CAJ2502839.1"/>
    <property type="molecule type" value="Genomic_DNA"/>
</dbReference>
<dbReference type="GO" id="GO:0008240">
    <property type="term" value="F:tripeptidyl-peptidase activity"/>
    <property type="evidence" value="ECO:0007669"/>
    <property type="project" value="UniProtKB-EC"/>
</dbReference>
<evidence type="ECO:0000256" key="14">
    <source>
        <dbReference type="ARBA" id="ARBA00023180"/>
    </source>
</evidence>
<feature type="binding site" evidence="15">
    <location>
        <position position="553"/>
    </location>
    <ligand>
        <name>Ca(2+)</name>
        <dbReference type="ChEBI" id="CHEBI:29108"/>
    </ligand>
</feature>
<dbReference type="AlphaFoldDB" id="A0AAI8V889"/>
<dbReference type="InterPro" id="IPR023828">
    <property type="entry name" value="Peptidase_S8_Ser-AS"/>
</dbReference>
<protein>
    <recommendedName>
        <fullName evidence="4">tripeptidyl-peptidase II</fullName>
        <ecNumber evidence="4">3.4.14.10</ecNumber>
    </recommendedName>
</protein>
<dbReference type="GO" id="GO:0046872">
    <property type="term" value="F:metal ion binding"/>
    <property type="evidence" value="ECO:0007669"/>
    <property type="project" value="UniProtKB-UniRule"/>
</dbReference>
<dbReference type="SUPFAM" id="SSF54897">
    <property type="entry name" value="Protease propeptides/inhibitors"/>
    <property type="match status" value="1"/>
</dbReference>
<dbReference type="Gene3D" id="3.40.50.200">
    <property type="entry name" value="Peptidase S8/S53 domain"/>
    <property type="match status" value="1"/>
</dbReference>
<keyword evidence="10 15" id="KW-0720">Serine protease</keyword>
<evidence type="ECO:0000256" key="1">
    <source>
        <dbReference type="ARBA" id="ARBA00001910"/>
    </source>
</evidence>
<dbReference type="EC" id="3.4.14.10" evidence="4"/>
<reference evidence="18" key="1">
    <citation type="submission" date="2023-10" db="EMBL/GenBank/DDBJ databases">
        <authorList>
            <person name="Hackl T."/>
        </authorList>
    </citation>
    <scope>NUCLEOTIDE SEQUENCE</scope>
</reference>
<name>A0AAI8V889_9PEZI</name>
<gene>
    <name evidence="18" type="ORF">KHLLAP_LOCUS3307</name>
</gene>
<dbReference type="GO" id="GO:0005576">
    <property type="term" value="C:extracellular region"/>
    <property type="evidence" value="ECO:0007669"/>
    <property type="project" value="UniProtKB-SubCell"/>
</dbReference>
<feature type="signal peptide" evidence="16">
    <location>
        <begin position="1"/>
        <end position="20"/>
    </location>
</feature>
<dbReference type="PROSITE" id="PS51695">
    <property type="entry name" value="SEDOLISIN"/>
    <property type="match status" value="1"/>
</dbReference>
<accession>A0AAI8V889</accession>
<dbReference type="Pfam" id="PF09286">
    <property type="entry name" value="Pro-kuma_activ"/>
    <property type="match status" value="1"/>
</dbReference>
<evidence type="ECO:0000256" key="6">
    <source>
        <dbReference type="ARBA" id="ARBA00022670"/>
    </source>
</evidence>
<evidence type="ECO:0000256" key="2">
    <source>
        <dbReference type="ARBA" id="ARBA00002451"/>
    </source>
</evidence>
<evidence type="ECO:0000256" key="16">
    <source>
        <dbReference type="SAM" id="SignalP"/>
    </source>
</evidence>
<keyword evidence="13" id="KW-0865">Zymogen</keyword>
<evidence type="ECO:0000256" key="13">
    <source>
        <dbReference type="ARBA" id="ARBA00023145"/>
    </source>
</evidence>
<dbReference type="CDD" id="cd11377">
    <property type="entry name" value="Pro-peptidase_S53"/>
    <property type="match status" value="1"/>
</dbReference>
<evidence type="ECO:0000313" key="18">
    <source>
        <dbReference type="EMBL" id="CAJ2502839.1"/>
    </source>
</evidence>
<keyword evidence="14" id="KW-0325">Glycoprotein</keyword>
<comment type="catalytic activity">
    <reaction evidence="1">
        <text>Release of an N-terminal tripeptide from a polypeptide.</text>
        <dbReference type="EC" id="3.4.14.10"/>
    </reaction>
</comment>
<dbReference type="InterPro" id="IPR036852">
    <property type="entry name" value="Peptidase_S8/S53_dom_sf"/>
</dbReference>
<proteinExistence type="predicted"/>
<feature type="binding site" evidence="15">
    <location>
        <position position="585"/>
    </location>
    <ligand>
        <name>Ca(2+)</name>
        <dbReference type="ChEBI" id="CHEBI:29108"/>
    </ligand>
</feature>
<evidence type="ECO:0000256" key="12">
    <source>
        <dbReference type="ARBA" id="ARBA00023026"/>
    </source>
</evidence>
<comment type="caution">
    <text evidence="18">The sequence shown here is derived from an EMBL/GenBank/DDBJ whole genome shotgun (WGS) entry which is preliminary data.</text>
</comment>
<feature type="binding site" evidence="15">
    <location>
        <position position="552"/>
    </location>
    <ligand>
        <name>Ca(2+)</name>
        <dbReference type="ChEBI" id="CHEBI:29108"/>
    </ligand>
</feature>
<keyword evidence="6 15" id="KW-0645">Protease</keyword>
<dbReference type="InterPro" id="IPR050819">
    <property type="entry name" value="Tripeptidyl-peptidase_I"/>
</dbReference>
<keyword evidence="9 15" id="KW-0378">Hydrolase</keyword>